<dbReference type="GO" id="GO:0020037">
    <property type="term" value="F:heme binding"/>
    <property type="evidence" value="ECO:0007669"/>
    <property type="project" value="TreeGrafter"/>
</dbReference>
<dbReference type="InterPro" id="IPR016084">
    <property type="entry name" value="Haem_Oase-like_multi-hlx"/>
</dbReference>
<evidence type="ECO:0000256" key="7">
    <source>
        <dbReference type="ARBA" id="ARBA00048328"/>
    </source>
</evidence>
<accession>A0A6G0WCR8</accession>
<dbReference type="EMBL" id="VJMJ01000253">
    <property type="protein sequence ID" value="KAF0724999.1"/>
    <property type="molecule type" value="Genomic_DNA"/>
</dbReference>
<proteinExistence type="inferred from homology"/>
<dbReference type="GO" id="GO:0006788">
    <property type="term" value="P:heme oxidation"/>
    <property type="evidence" value="ECO:0007669"/>
    <property type="project" value="InterPro"/>
</dbReference>
<dbReference type="PRINTS" id="PR00088">
    <property type="entry name" value="HAEMOXYGNASE"/>
</dbReference>
<dbReference type="PANTHER" id="PTHR10720:SF0">
    <property type="entry name" value="HEME OXYGENASE"/>
    <property type="match status" value="1"/>
</dbReference>
<dbReference type="Pfam" id="PF01126">
    <property type="entry name" value="Heme_oxygenase"/>
    <property type="match status" value="1"/>
</dbReference>
<gene>
    <name evidence="9" type="ORF">Ae201684_016397</name>
</gene>
<keyword evidence="10" id="KW-1185">Reference proteome</keyword>
<dbReference type="VEuPathDB" id="FungiDB:AeMF1_021358"/>
<dbReference type="InterPro" id="IPR016053">
    <property type="entry name" value="Haem_Oase-like"/>
</dbReference>
<comment type="similarity">
    <text evidence="1">Belongs to the heme oxygenase family.</text>
</comment>
<dbReference type="GO" id="GO:0004392">
    <property type="term" value="F:heme oxygenase (decyclizing) activity"/>
    <property type="evidence" value="ECO:0007669"/>
    <property type="project" value="UniProtKB-EC"/>
</dbReference>
<evidence type="ECO:0000256" key="5">
    <source>
        <dbReference type="ARBA" id="ARBA00023002"/>
    </source>
</evidence>
<sequence>MTVVGKSNESKSLDEACPAFTTGCPFAESTSKAVASQCPFFAEGCPFKNVHEVHDLYTSLETSMPESHLKTGTDIRAKVLSMFKYIHEASSKKKEEMGTCPVFSTTCPFKTIMVNGRPLMDELEIRTWAIFVDENDSSVSPSGHLAEDLKYGTKKSHREAENVHFIREFIKGRIQKDVYKVMVAMMYYIYEALEEMLRHAANDAVISCLHFPDELERFESLQRDLAYYYGDNWQEVMPPPSKATKEYVARLYFIGRNQPALLVAHAYTRYMGDLSGGQILKRTAIKAMGLDGTNGTAFYDFQNITSSHKVFKDKYRQALNSLTISDDVGEKLVQEANVAFLLNMKVFEELDVLSGFNTEEQQIADAVLRRRQERQAEPEVDTTSRSGGVCPFAKMIGQPGIQELAMKYHGDDLNAEEFAQLKAQVDAIAAAKRASWLKTFVVPFTVLSLAVAIGFVQFVSSA</sequence>
<dbReference type="FunFam" id="1.20.910.10:FF:000001">
    <property type="entry name" value="Heme oxygenase 1"/>
    <property type="match status" value="1"/>
</dbReference>
<evidence type="ECO:0000256" key="8">
    <source>
        <dbReference type="SAM" id="Phobius"/>
    </source>
</evidence>
<dbReference type="SUPFAM" id="SSF48613">
    <property type="entry name" value="Heme oxygenase-like"/>
    <property type="match status" value="1"/>
</dbReference>
<keyword evidence="8" id="KW-0472">Membrane</keyword>
<comment type="catalytic activity">
    <reaction evidence="7">
        <text>heme b + 3 reduced [NADPH--hemoprotein reductase] + 3 O2 = biliverdin IXalpha + CO + Fe(2+) + 3 oxidized [NADPH--hemoprotein reductase] + 3 H2O + H(+)</text>
        <dbReference type="Rhea" id="RHEA:21764"/>
        <dbReference type="Rhea" id="RHEA-COMP:11964"/>
        <dbReference type="Rhea" id="RHEA-COMP:11965"/>
        <dbReference type="ChEBI" id="CHEBI:15377"/>
        <dbReference type="ChEBI" id="CHEBI:15378"/>
        <dbReference type="ChEBI" id="CHEBI:15379"/>
        <dbReference type="ChEBI" id="CHEBI:17245"/>
        <dbReference type="ChEBI" id="CHEBI:29033"/>
        <dbReference type="ChEBI" id="CHEBI:57618"/>
        <dbReference type="ChEBI" id="CHEBI:57991"/>
        <dbReference type="ChEBI" id="CHEBI:58210"/>
        <dbReference type="ChEBI" id="CHEBI:60344"/>
        <dbReference type="EC" id="1.14.14.18"/>
    </reaction>
</comment>
<keyword evidence="8" id="KW-1133">Transmembrane helix</keyword>
<dbReference type="AlphaFoldDB" id="A0A6G0WCR8"/>
<evidence type="ECO:0000256" key="6">
    <source>
        <dbReference type="ARBA" id="ARBA00023004"/>
    </source>
</evidence>
<dbReference type="CDD" id="cd19165">
    <property type="entry name" value="HemeO"/>
    <property type="match status" value="1"/>
</dbReference>
<evidence type="ECO:0000256" key="2">
    <source>
        <dbReference type="ARBA" id="ARBA00012360"/>
    </source>
</evidence>
<keyword evidence="5" id="KW-0560">Oxidoreductase</keyword>
<keyword evidence="3" id="KW-0349">Heme</keyword>
<dbReference type="EC" id="1.14.14.18" evidence="2"/>
<dbReference type="Proteomes" id="UP000481153">
    <property type="component" value="Unassembled WGS sequence"/>
</dbReference>
<feature type="transmembrane region" description="Helical" evidence="8">
    <location>
        <begin position="440"/>
        <end position="459"/>
    </location>
</feature>
<name>A0A6G0WCR8_9STRA</name>
<dbReference type="InterPro" id="IPR018207">
    <property type="entry name" value="Haem_oxygenase_CS"/>
</dbReference>
<evidence type="ECO:0000256" key="1">
    <source>
        <dbReference type="ARBA" id="ARBA00006134"/>
    </source>
</evidence>
<evidence type="ECO:0000256" key="3">
    <source>
        <dbReference type="ARBA" id="ARBA00022617"/>
    </source>
</evidence>
<dbReference type="Gene3D" id="1.20.910.10">
    <property type="entry name" value="Heme oxygenase-like"/>
    <property type="match status" value="1"/>
</dbReference>
<organism evidence="9 10">
    <name type="scientific">Aphanomyces euteiches</name>
    <dbReference type="NCBI Taxonomy" id="100861"/>
    <lineage>
        <taxon>Eukaryota</taxon>
        <taxon>Sar</taxon>
        <taxon>Stramenopiles</taxon>
        <taxon>Oomycota</taxon>
        <taxon>Saprolegniomycetes</taxon>
        <taxon>Saprolegniales</taxon>
        <taxon>Verrucalvaceae</taxon>
        <taxon>Aphanomyces</taxon>
    </lineage>
</organism>
<protein>
    <recommendedName>
        <fullName evidence="2">heme oxygenase (biliverdin-producing)</fullName>
        <ecNumber evidence="2">1.14.14.18</ecNumber>
    </recommendedName>
</protein>
<reference evidence="9 10" key="1">
    <citation type="submission" date="2019-07" db="EMBL/GenBank/DDBJ databases">
        <title>Genomics analysis of Aphanomyces spp. identifies a new class of oomycete effector associated with host adaptation.</title>
        <authorList>
            <person name="Gaulin E."/>
        </authorList>
    </citation>
    <scope>NUCLEOTIDE SEQUENCE [LARGE SCALE GENOMIC DNA]</scope>
    <source>
        <strain evidence="9 10">ATCC 201684</strain>
    </source>
</reference>
<keyword evidence="4" id="KW-0479">Metal-binding</keyword>
<keyword evidence="8" id="KW-0812">Transmembrane</keyword>
<dbReference type="GO" id="GO:0042167">
    <property type="term" value="P:heme catabolic process"/>
    <property type="evidence" value="ECO:0007669"/>
    <property type="project" value="TreeGrafter"/>
</dbReference>
<comment type="caution">
    <text evidence="9">The sequence shown here is derived from an EMBL/GenBank/DDBJ whole genome shotgun (WGS) entry which is preliminary data.</text>
</comment>
<keyword evidence="6" id="KW-0408">Iron</keyword>
<dbReference type="GO" id="GO:0046872">
    <property type="term" value="F:metal ion binding"/>
    <property type="evidence" value="ECO:0007669"/>
    <property type="project" value="UniProtKB-KW"/>
</dbReference>
<dbReference type="PROSITE" id="PS00593">
    <property type="entry name" value="HEME_OXYGENASE"/>
    <property type="match status" value="1"/>
</dbReference>
<evidence type="ECO:0000313" key="9">
    <source>
        <dbReference type="EMBL" id="KAF0724999.1"/>
    </source>
</evidence>
<evidence type="ECO:0000256" key="4">
    <source>
        <dbReference type="ARBA" id="ARBA00022723"/>
    </source>
</evidence>
<dbReference type="PANTHER" id="PTHR10720">
    <property type="entry name" value="HEME OXYGENASE"/>
    <property type="match status" value="1"/>
</dbReference>
<evidence type="ECO:0000313" key="10">
    <source>
        <dbReference type="Proteomes" id="UP000481153"/>
    </source>
</evidence>
<dbReference type="InterPro" id="IPR002051">
    <property type="entry name" value="Haem_Oase"/>
</dbReference>
<dbReference type="GO" id="GO:0006979">
    <property type="term" value="P:response to oxidative stress"/>
    <property type="evidence" value="ECO:0007669"/>
    <property type="project" value="TreeGrafter"/>
</dbReference>